<feature type="region of interest" description="Disordered" evidence="1">
    <location>
        <begin position="652"/>
        <end position="684"/>
    </location>
</feature>
<feature type="compositionally biased region" description="Basic and acidic residues" evidence="1">
    <location>
        <begin position="149"/>
        <end position="167"/>
    </location>
</feature>
<protein>
    <submittedName>
        <fullName evidence="3">Uncharacterized protein</fullName>
    </submittedName>
</protein>
<proteinExistence type="predicted"/>
<evidence type="ECO:0000256" key="1">
    <source>
        <dbReference type="SAM" id="MobiDB-lite"/>
    </source>
</evidence>
<feature type="region of interest" description="Disordered" evidence="1">
    <location>
        <begin position="29"/>
        <end position="48"/>
    </location>
</feature>
<feature type="signal peptide" evidence="2">
    <location>
        <begin position="1"/>
        <end position="21"/>
    </location>
</feature>
<feature type="compositionally biased region" description="Low complexity" evidence="1">
    <location>
        <begin position="29"/>
        <end position="45"/>
    </location>
</feature>
<dbReference type="Proteomes" id="UP001160483">
    <property type="component" value="Unassembled WGS sequence"/>
</dbReference>
<comment type="caution">
    <text evidence="3">The sequence shown here is derived from an EMBL/GenBank/DDBJ whole genome shotgun (WGS) entry which is preliminary data.</text>
</comment>
<organism evidence="3 4">
    <name type="scientific">Peronospora belbahrii</name>
    <dbReference type="NCBI Taxonomy" id="622444"/>
    <lineage>
        <taxon>Eukaryota</taxon>
        <taxon>Sar</taxon>
        <taxon>Stramenopiles</taxon>
        <taxon>Oomycota</taxon>
        <taxon>Peronosporomycetes</taxon>
        <taxon>Peronosporales</taxon>
        <taxon>Peronosporaceae</taxon>
        <taxon>Peronospora</taxon>
    </lineage>
</organism>
<evidence type="ECO:0000313" key="4">
    <source>
        <dbReference type="Proteomes" id="UP001160483"/>
    </source>
</evidence>
<reference evidence="3" key="1">
    <citation type="submission" date="2021-11" db="EMBL/GenBank/DDBJ databases">
        <authorList>
            <person name="Islam A."/>
            <person name="Islam S."/>
            <person name="Flora M.S."/>
            <person name="Rahman M."/>
            <person name="Ziaur R.M."/>
            <person name="Epstein J.H."/>
            <person name="Hassan M."/>
            <person name="Klassen M."/>
            <person name="Woodard K."/>
            <person name="Webb A."/>
            <person name="Webby R.J."/>
            <person name="El Zowalaty M.E."/>
        </authorList>
    </citation>
    <scope>NUCLEOTIDE SEQUENCE</scope>
    <source>
        <strain evidence="3">Pbs3</strain>
    </source>
</reference>
<dbReference type="EMBL" id="CAKKTJ010000330">
    <property type="protein sequence ID" value="CAH0481732.1"/>
    <property type="molecule type" value="Genomic_DNA"/>
</dbReference>
<keyword evidence="2" id="KW-0732">Signal</keyword>
<dbReference type="AlphaFoldDB" id="A0AAU9L552"/>
<feature type="compositionally biased region" description="Polar residues" evidence="1">
    <location>
        <begin position="118"/>
        <end position="147"/>
    </location>
</feature>
<name>A0AAU9L552_9STRA</name>
<gene>
    <name evidence="3" type="ORF">PBS003_LOCUS8337</name>
</gene>
<sequence>MRLVVWFYLVTLVSLQGNGLSVGDPIATTTTESVSESPSRSLRQSDGPYIKNSATEEERFFSPSQLESVAKGLSKEGGFIPKRVREAYVKFVAWAYKVLGKESTLFKKAPTVEELVKSSKNGKVSAKSTSSVPKDQSSDTNTGTIPTSPKKELTKSQHHETSGENKDPNSSPAANVHDPSTPANSNVEAHAPGPATSLNTVPTSVDANVKAHTSEGDALPKTAITNGVENHAPGPVASEKTVLTSADASVNDRVRSSIAAFKAYLAAAPFKGAAAPKPQLEALTEGGNAHAAGPVASLNTVPSYVKDRAYDFYAALKSTMNSFRKAPASGEVAAPKPQLEALTKVGEPAAPKPQLEALPKVGEAAAPKPQLEALPKVGEAAAPKPQLEALTEGGNAHAAGPVASLNTVPSYVKDRAYDFYAALKSTMNSFRKAPASGEAAAPKPQLEALTKVGEPAAPKPQLEALPKVGEAAAPKPQLEALPKVGEAAAPKPQLEALTEGGNAHAAGPVASLNTVPSYVKDRAYDFYAALKSTMNSFPPKPQLEALPKVGEAAAPKPQLEALPKVGEAAAPKPQIEALTKVGEAAAPKPQLEALAKVGEAAAPKPQLEALTEGGENNAPGLAALENAVPTSAVASVKAHASEGDALPKTAITNGVENHAPGPVAPPNTVLTSADASVKVHASGA</sequence>
<feature type="region of interest" description="Disordered" evidence="1">
    <location>
        <begin position="115"/>
        <end position="201"/>
    </location>
</feature>
<feature type="chain" id="PRO_5043538225" evidence="2">
    <location>
        <begin position="22"/>
        <end position="684"/>
    </location>
</feature>
<evidence type="ECO:0000256" key="2">
    <source>
        <dbReference type="SAM" id="SignalP"/>
    </source>
</evidence>
<evidence type="ECO:0000313" key="3">
    <source>
        <dbReference type="EMBL" id="CAH0481732.1"/>
    </source>
</evidence>
<accession>A0AAU9L552</accession>